<organism evidence="2 3">
    <name type="scientific">Oryza sativa subsp. japonica</name>
    <name type="common">Rice</name>
    <dbReference type="NCBI Taxonomy" id="39947"/>
    <lineage>
        <taxon>Eukaryota</taxon>
        <taxon>Viridiplantae</taxon>
        <taxon>Streptophyta</taxon>
        <taxon>Embryophyta</taxon>
        <taxon>Tracheophyta</taxon>
        <taxon>Spermatophyta</taxon>
        <taxon>Magnoliopsida</taxon>
        <taxon>Liliopsida</taxon>
        <taxon>Poales</taxon>
        <taxon>Poaceae</taxon>
        <taxon>BOP clade</taxon>
        <taxon>Oryzoideae</taxon>
        <taxon>Oryzeae</taxon>
        <taxon>Oryzinae</taxon>
        <taxon>Oryza</taxon>
        <taxon>Oryza sativa</taxon>
    </lineage>
</organism>
<dbReference type="EMBL" id="AP014961">
    <property type="protein sequence ID" value="BAS94753.1"/>
    <property type="molecule type" value="Genomic_DNA"/>
</dbReference>
<name>A0A0N7KL15_ORYSJ</name>
<dbReference type="AlphaFoldDB" id="A0A0N7KL15"/>
<evidence type="ECO:0000256" key="1">
    <source>
        <dbReference type="SAM" id="MobiDB-lite"/>
    </source>
</evidence>
<reference evidence="3" key="1">
    <citation type="journal article" date="2005" name="Nature">
        <title>The map-based sequence of the rice genome.</title>
        <authorList>
            <consortium name="International rice genome sequencing project (IRGSP)"/>
            <person name="Matsumoto T."/>
            <person name="Wu J."/>
            <person name="Kanamori H."/>
            <person name="Katayose Y."/>
            <person name="Fujisawa M."/>
            <person name="Namiki N."/>
            <person name="Mizuno H."/>
            <person name="Yamamoto K."/>
            <person name="Antonio B.A."/>
            <person name="Baba T."/>
            <person name="Sakata K."/>
            <person name="Nagamura Y."/>
            <person name="Aoki H."/>
            <person name="Arikawa K."/>
            <person name="Arita K."/>
            <person name="Bito T."/>
            <person name="Chiden Y."/>
            <person name="Fujitsuka N."/>
            <person name="Fukunaka R."/>
            <person name="Hamada M."/>
            <person name="Harada C."/>
            <person name="Hayashi A."/>
            <person name="Hijishita S."/>
            <person name="Honda M."/>
            <person name="Hosokawa S."/>
            <person name="Ichikawa Y."/>
            <person name="Idonuma A."/>
            <person name="Iijima M."/>
            <person name="Ikeda M."/>
            <person name="Ikeno M."/>
            <person name="Ito K."/>
            <person name="Ito S."/>
            <person name="Ito T."/>
            <person name="Ito Y."/>
            <person name="Ito Y."/>
            <person name="Iwabuchi A."/>
            <person name="Kamiya K."/>
            <person name="Karasawa W."/>
            <person name="Kurita K."/>
            <person name="Katagiri S."/>
            <person name="Kikuta A."/>
            <person name="Kobayashi H."/>
            <person name="Kobayashi N."/>
            <person name="Machita K."/>
            <person name="Maehara T."/>
            <person name="Masukawa M."/>
            <person name="Mizubayashi T."/>
            <person name="Mukai Y."/>
            <person name="Nagasaki H."/>
            <person name="Nagata Y."/>
            <person name="Naito S."/>
            <person name="Nakashima M."/>
            <person name="Nakama Y."/>
            <person name="Nakamichi Y."/>
            <person name="Nakamura M."/>
            <person name="Meguro A."/>
            <person name="Negishi M."/>
            <person name="Ohta I."/>
            <person name="Ohta T."/>
            <person name="Okamoto M."/>
            <person name="Ono N."/>
            <person name="Saji S."/>
            <person name="Sakaguchi M."/>
            <person name="Sakai K."/>
            <person name="Shibata M."/>
            <person name="Shimokawa T."/>
            <person name="Song J."/>
            <person name="Takazaki Y."/>
            <person name="Terasawa K."/>
            <person name="Tsugane M."/>
            <person name="Tsuji K."/>
            <person name="Ueda S."/>
            <person name="Waki K."/>
            <person name="Yamagata H."/>
            <person name="Yamamoto M."/>
            <person name="Yamamoto S."/>
            <person name="Yamane H."/>
            <person name="Yoshiki S."/>
            <person name="Yoshihara R."/>
            <person name="Yukawa K."/>
            <person name="Zhong H."/>
            <person name="Yano M."/>
            <person name="Yuan Q."/>
            <person name="Ouyang S."/>
            <person name="Liu J."/>
            <person name="Jones K.M."/>
            <person name="Gansberger K."/>
            <person name="Moffat K."/>
            <person name="Hill J."/>
            <person name="Bera J."/>
            <person name="Fadrosh D."/>
            <person name="Jin S."/>
            <person name="Johri S."/>
            <person name="Kim M."/>
            <person name="Overton L."/>
            <person name="Reardon M."/>
            <person name="Tsitrin T."/>
            <person name="Vuong H."/>
            <person name="Weaver B."/>
            <person name="Ciecko A."/>
            <person name="Tallon L."/>
            <person name="Jackson J."/>
            <person name="Pai G."/>
            <person name="Aken S.V."/>
            <person name="Utterback T."/>
            <person name="Reidmuller S."/>
            <person name="Feldblyum T."/>
            <person name="Hsiao J."/>
            <person name="Zismann V."/>
            <person name="Iobst S."/>
            <person name="de Vazeille A.R."/>
            <person name="Buell C.R."/>
            <person name="Ying K."/>
            <person name="Li Y."/>
            <person name="Lu T."/>
            <person name="Huang Y."/>
            <person name="Zhao Q."/>
            <person name="Feng Q."/>
            <person name="Zhang L."/>
            <person name="Zhu J."/>
            <person name="Weng Q."/>
            <person name="Mu J."/>
            <person name="Lu Y."/>
            <person name="Fan D."/>
            <person name="Liu Y."/>
            <person name="Guan J."/>
            <person name="Zhang Y."/>
            <person name="Yu S."/>
            <person name="Liu X."/>
            <person name="Zhang Y."/>
            <person name="Hong G."/>
            <person name="Han B."/>
            <person name="Choisne N."/>
            <person name="Demange N."/>
            <person name="Orjeda G."/>
            <person name="Samain S."/>
            <person name="Cattolico L."/>
            <person name="Pelletier E."/>
            <person name="Couloux A."/>
            <person name="Segurens B."/>
            <person name="Wincker P."/>
            <person name="D'Hont A."/>
            <person name="Scarpelli C."/>
            <person name="Weissenbach J."/>
            <person name="Salanoubat M."/>
            <person name="Quetier F."/>
            <person name="Yu Y."/>
            <person name="Kim H.R."/>
            <person name="Rambo T."/>
            <person name="Currie J."/>
            <person name="Collura K."/>
            <person name="Luo M."/>
            <person name="Yang T."/>
            <person name="Ammiraju J.S.S."/>
            <person name="Engler F."/>
            <person name="Soderlund C."/>
            <person name="Wing R.A."/>
            <person name="Palmer L.E."/>
            <person name="de la Bastide M."/>
            <person name="Spiegel L."/>
            <person name="Nascimento L."/>
            <person name="Zutavern T."/>
            <person name="O'Shaughnessy A."/>
            <person name="Dike S."/>
            <person name="Dedhia N."/>
            <person name="Preston R."/>
            <person name="Balija V."/>
            <person name="McCombie W.R."/>
            <person name="Chow T."/>
            <person name="Chen H."/>
            <person name="Chung M."/>
            <person name="Chen C."/>
            <person name="Shaw J."/>
            <person name="Wu H."/>
            <person name="Hsiao K."/>
            <person name="Chao Y."/>
            <person name="Chu M."/>
            <person name="Cheng C."/>
            <person name="Hour A."/>
            <person name="Lee P."/>
            <person name="Lin S."/>
            <person name="Lin Y."/>
            <person name="Liou J."/>
            <person name="Liu S."/>
            <person name="Hsing Y."/>
            <person name="Raghuvanshi S."/>
            <person name="Mohanty A."/>
            <person name="Bharti A.K."/>
            <person name="Gaur A."/>
            <person name="Gupta V."/>
            <person name="Kumar D."/>
            <person name="Ravi V."/>
            <person name="Vij S."/>
            <person name="Kapur A."/>
            <person name="Khurana P."/>
            <person name="Khurana P."/>
            <person name="Khurana J.P."/>
            <person name="Tyagi A.K."/>
            <person name="Gaikwad K."/>
            <person name="Singh A."/>
            <person name="Dalal V."/>
            <person name="Srivastava S."/>
            <person name="Dixit A."/>
            <person name="Pal A.K."/>
            <person name="Ghazi I.A."/>
            <person name="Yadav M."/>
            <person name="Pandit A."/>
            <person name="Bhargava A."/>
            <person name="Sureshbabu K."/>
            <person name="Batra K."/>
            <person name="Sharma T.R."/>
            <person name="Mohapatra T."/>
            <person name="Singh N.K."/>
            <person name="Messing J."/>
            <person name="Nelson A.B."/>
            <person name="Fuks G."/>
            <person name="Kavchok S."/>
            <person name="Keizer G."/>
            <person name="Linton E."/>
            <person name="Llaca V."/>
            <person name="Song R."/>
            <person name="Tanyolac B."/>
            <person name="Young S."/>
            <person name="Ho-Il K."/>
            <person name="Hahn J.H."/>
            <person name="Sangsakoo G."/>
            <person name="Vanavichit A."/>
            <person name="de Mattos Luiz.A.T."/>
            <person name="Zimmer P.D."/>
            <person name="Malone G."/>
            <person name="Dellagostin O."/>
            <person name="de Oliveira A.C."/>
            <person name="Bevan M."/>
            <person name="Bancroft I."/>
            <person name="Minx P."/>
            <person name="Cordum H."/>
            <person name="Wilson R."/>
            <person name="Cheng Z."/>
            <person name="Jin W."/>
            <person name="Jiang J."/>
            <person name="Leong S.A."/>
            <person name="Iwama H."/>
            <person name="Gojobori T."/>
            <person name="Itoh T."/>
            <person name="Niimura Y."/>
            <person name="Fujii Y."/>
            <person name="Habara T."/>
            <person name="Sakai H."/>
            <person name="Sato Y."/>
            <person name="Wilson G."/>
            <person name="Kumar K."/>
            <person name="McCouch S."/>
            <person name="Juretic N."/>
            <person name="Hoen D."/>
            <person name="Wright S."/>
            <person name="Bruskiewich R."/>
            <person name="Bureau T."/>
            <person name="Miyao A."/>
            <person name="Hirochika H."/>
            <person name="Nishikawa T."/>
            <person name="Kadowaki K."/>
            <person name="Sugiura M."/>
            <person name="Burr B."/>
            <person name="Sasaki T."/>
        </authorList>
    </citation>
    <scope>NUCLEOTIDE SEQUENCE [LARGE SCALE GENOMIC DNA]</scope>
    <source>
        <strain evidence="3">cv. Nipponbare</strain>
    </source>
</reference>
<reference evidence="2 3" key="2">
    <citation type="journal article" date="2013" name="Plant Cell Physiol.">
        <title>Rice Annotation Project Database (RAP-DB): an integrative and interactive database for rice genomics.</title>
        <authorList>
            <person name="Sakai H."/>
            <person name="Lee S.S."/>
            <person name="Tanaka T."/>
            <person name="Numa H."/>
            <person name="Kim J."/>
            <person name="Kawahara Y."/>
            <person name="Wakimoto H."/>
            <person name="Yang C.C."/>
            <person name="Iwamoto M."/>
            <person name="Abe T."/>
            <person name="Yamada Y."/>
            <person name="Muto A."/>
            <person name="Inokuchi H."/>
            <person name="Ikemura T."/>
            <person name="Matsumoto T."/>
            <person name="Sasaki T."/>
            <person name="Itoh T."/>
        </authorList>
    </citation>
    <scope>NUCLEOTIDE SEQUENCE [LARGE SCALE GENOMIC DNA]</scope>
    <source>
        <strain evidence="3">cv. Nipponbare</strain>
    </source>
</reference>
<evidence type="ECO:0000313" key="2">
    <source>
        <dbReference type="EMBL" id="BAS94753.1"/>
    </source>
</evidence>
<dbReference type="Proteomes" id="UP000059680">
    <property type="component" value="Chromosome 5"/>
</dbReference>
<dbReference type="PaxDb" id="39947-A0A0N7KL15"/>
<keyword evidence="3" id="KW-1185">Reference proteome</keyword>
<proteinExistence type="predicted"/>
<dbReference type="Gramene" id="Os05t0500101-01">
    <property type="protein sequence ID" value="Os05t0500101-01"/>
    <property type="gene ID" value="Os05g0500101"/>
</dbReference>
<reference evidence="2 3" key="3">
    <citation type="journal article" date="2013" name="Rice">
        <title>Improvement of the Oryza sativa Nipponbare reference genome using next generation sequence and optical map data.</title>
        <authorList>
            <person name="Kawahara Y."/>
            <person name="de la Bastide M."/>
            <person name="Hamilton J.P."/>
            <person name="Kanamori H."/>
            <person name="McCombie W.R."/>
            <person name="Ouyang S."/>
            <person name="Schwartz D.C."/>
            <person name="Tanaka T."/>
            <person name="Wu J."/>
            <person name="Zhou S."/>
            <person name="Childs K.L."/>
            <person name="Davidson R.M."/>
            <person name="Lin H."/>
            <person name="Quesada-Ocampo L."/>
            <person name="Vaillancourt B."/>
            <person name="Sakai H."/>
            <person name="Lee S.S."/>
            <person name="Kim J."/>
            <person name="Numa H."/>
            <person name="Itoh T."/>
            <person name="Buell C.R."/>
            <person name="Matsumoto T."/>
        </authorList>
    </citation>
    <scope>NUCLEOTIDE SEQUENCE [LARGE SCALE GENOMIC DNA]</scope>
    <source>
        <strain evidence="3">cv. Nipponbare</strain>
    </source>
</reference>
<dbReference type="InParanoid" id="A0A0N7KL15"/>
<accession>A0A0N7KL15</accession>
<protein>
    <submittedName>
        <fullName evidence="2">Os05g0500101 protein</fullName>
    </submittedName>
</protein>
<feature type="region of interest" description="Disordered" evidence="1">
    <location>
        <begin position="131"/>
        <end position="176"/>
    </location>
</feature>
<evidence type="ECO:0000313" key="3">
    <source>
        <dbReference type="Proteomes" id="UP000059680"/>
    </source>
</evidence>
<sequence length="242" mass="26453">MELLLRDGSKCAEAYVHHRPARLRVQPADARRLADVAYGRWLRKAEWADMVAALREAVAHELLTVWLVQEQERVDDDAMAPVLRLLQLAHVKLVEILLAGQEVRHLGPRDLQLRPRKPRGGERLRIGAVRVGSGAGEEAHGEDGEETDDAESEARHAEALGDVDDPGEVGVRDEDVGGLLPDDRLLRRPCQCLVEGGVVDAPPFVAGGGEVLDARREASHIRERILGDADHAARHGAVPLDG</sequence>
<gene>
    <name evidence="2" type="ordered locus">Os05g0500101</name>
    <name evidence="2" type="ORF">OSNPB_050500101</name>
</gene>